<dbReference type="SUPFAM" id="SSF50630">
    <property type="entry name" value="Acid proteases"/>
    <property type="match status" value="1"/>
</dbReference>
<comment type="caution">
    <text evidence="9">The sequence shown here is derived from an EMBL/GenBank/DDBJ whole genome shotgun (WGS) entry which is preliminary data.</text>
</comment>
<name>A0A409VFG6_9AGAR</name>
<keyword evidence="4 6" id="KW-0378">Hydrolase</keyword>
<dbReference type="STRING" id="231916.A0A409VFG6"/>
<dbReference type="PROSITE" id="PS51767">
    <property type="entry name" value="PEPTIDASE_A1"/>
    <property type="match status" value="1"/>
</dbReference>
<dbReference type="FunFam" id="2.40.70.10:FF:000115">
    <property type="entry name" value="Lysosomal aspartic protease"/>
    <property type="match status" value="1"/>
</dbReference>
<evidence type="ECO:0000256" key="1">
    <source>
        <dbReference type="ARBA" id="ARBA00007447"/>
    </source>
</evidence>
<accession>A0A409VFG6</accession>
<gene>
    <name evidence="9" type="ORF">CVT26_015705</name>
</gene>
<dbReference type="Proteomes" id="UP000284706">
    <property type="component" value="Unassembled WGS sequence"/>
</dbReference>
<evidence type="ECO:0000256" key="7">
    <source>
        <dbReference type="SAM" id="SignalP"/>
    </source>
</evidence>
<dbReference type="GO" id="GO:0006508">
    <property type="term" value="P:proteolysis"/>
    <property type="evidence" value="ECO:0007669"/>
    <property type="project" value="UniProtKB-KW"/>
</dbReference>
<reference evidence="9 10" key="1">
    <citation type="journal article" date="2018" name="Evol. Lett.">
        <title>Horizontal gene cluster transfer increased hallucinogenic mushroom diversity.</title>
        <authorList>
            <person name="Reynolds H.T."/>
            <person name="Vijayakumar V."/>
            <person name="Gluck-Thaler E."/>
            <person name="Korotkin H.B."/>
            <person name="Matheny P.B."/>
            <person name="Slot J.C."/>
        </authorList>
    </citation>
    <scope>NUCLEOTIDE SEQUENCE [LARGE SCALE GENOMIC DNA]</scope>
    <source>
        <strain evidence="9 10">SRW20</strain>
    </source>
</reference>
<feature type="active site" evidence="5">
    <location>
        <position position="330"/>
    </location>
</feature>
<keyword evidence="3 6" id="KW-0064">Aspartyl protease</keyword>
<comment type="similarity">
    <text evidence="1 6">Belongs to the peptidase A1 family.</text>
</comment>
<keyword evidence="7" id="KW-0732">Signal</keyword>
<dbReference type="OrthoDB" id="2747330at2759"/>
<dbReference type="InterPro" id="IPR034164">
    <property type="entry name" value="Pepsin-like_dom"/>
</dbReference>
<keyword evidence="2 6" id="KW-0645">Protease</keyword>
<dbReference type="GO" id="GO:0004190">
    <property type="term" value="F:aspartic-type endopeptidase activity"/>
    <property type="evidence" value="ECO:0007669"/>
    <property type="project" value="UniProtKB-KW"/>
</dbReference>
<dbReference type="InterPro" id="IPR033121">
    <property type="entry name" value="PEPTIDASE_A1"/>
</dbReference>
<dbReference type="InParanoid" id="A0A409VFG6"/>
<protein>
    <recommendedName>
        <fullName evidence="8">Peptidase A1 domain-containing protein</fullName>
    </recommendedName>
</protein>
<dbReference type="PROSITE" id="PS00141">
    <property type="entry name" value="ASP_PROTEASE"/>
    <property type="match status" value="1"/>
</dbReference>
<dbReference type="PANTHER" id="PTHR47966:SF51">
    <property type="entry name" value="BETA-SITE APP-CLEAVING ENZYME, ISOFORM A-RELATED"/>
    <property type="match status" value="1"/>
</dbReference>
<evidence type="ECO:0000313" key="10">
    <source>
        <dbReference type="Proteomes" id="UP000284706"/>
    </source>
</evidence>
<feature type="chain" id="PRO_5019476789" description="Peptidase A1 domain-containing protein" evidence="7">
    <location>
        <begin position="16"/>
        <end position="459"/>
    </location>
</feature>
<dbReference type="InterPro" id="IPR001969">
    <property type="entry name" value="Aspartic_peptidase_AS"/>
</dbReference>
<dbReference type="CDD" id="cd05471">
    <property type="entry name" value="pepsin_like"/>
    <property type="match status" value="1"/>
</dbReference>
<sequence>MVLLFVLLLALEVSAVPLSSFRVPIGNNLRRRRTNSSHGIFDPEYAERELHHILSKYRNAHKILENQGLVPHNISAPNLSSPVVPVHKSVNALSDVETPSISAEAPLNPPVLIASGTAKMPLTDVVWPPLDVMYYGSLQFGTPPQELTVDIDTGSADLWVPSDCASCANKQFDKRASVTFNETTTTFAITYGSGQVAADLGRDVVAFQGLSVKNQSFGLVTAESDNFNNLPNSGILGMAFSSIAFSGQKTLFENLIEEKQLAASMFSVHLTRGEESGSEVCFGCMDKDKATGDPRWVPLTSKTYWGVFLDAIALNTSLTVARNPLTAAIDTGTTYIYVPEDLAVRFYSQIPGSRIANEYGSGYYAYPCNEFLRVSFLFGNQEFAMRNSDFNSGQLSAGSTECIGGIVSLGQTFSADFAIIGEKPHNSSCTFGYSTFDYDGGRIGFSPSINNRKEPPPHP</sequence>
<evidence type="ECO:0000313" key="9">
    <source>
        <dbReference type="EMBL" id="PPQ64996.1"/>
    </source>
</evidence>
<keyword evidence="10" id="KW-1185">Reference proteome</keyword>
<organism evidence="9 10">
    <name type="scientific">Gymnopilus dilepis</name>
    <dbReference type="NCBI Taxonomy" id="231916"/>
    <lineage>
        <taxon>Eukaryota</taxon>
        <taxon>Fungi</taxon>
        <taxon>Dikarya</taxon>
        <taxon>Basidiomycota</taxon>
        <taxon>Agaricomycotina</taxon>
        <taxon>Agaricomycetes</taxon>
        <taxon>Agaricomycetidae</taxon>
        <taxon>Agaricales</taxon>
        <taxon>Agaricineae</taxon>
        <taxon>Hymenogastraceae</taxon>
        <taxon>Gymnopilus</taxon>
    </lineage>
</organism>
<evidence type="ECO:0000256" key="4">
    <source>
        <dbReference type="ARBA" id="ARBA00022801"/>
    </source>
</evidence>
<evidence type="ECO:0000256" key="3">
    <source>
        <dbReference type="ARBA" id="ARBA00022750"/>
    </source>
</evidence>
<dbReference type="Gene3D" id="2.40.70.10">
    <property type="entry name" value="Acid Proteases"/>
    <property type="match status" value="2"/>
</dbReference>
<dbReference type="EMBL" id="NHYE01005659">
    <property type="protein sequence ID" value="PPQ64996.1"/>
    <property type="molecule type" value="Genomic_DNA"/>
</dbReference>
<feature type="domain" description="Peptidase A1" evidence="8">
    <location>
        <begin position="134"/>
        <end position="446"/>
    </location>
</feature>
<evidence type="ECO:0000256" key="5">
    <source>
        <dbReference type="PIRSR" id="PIRSR601461-1"/>
    </source>
</evidence>
<dbReference type="AlphaFoldDB" id="A0A409VFG6"/>
<evidence type="ECO:0000259" key="8">
    <source>
        <dbReference type="PROSITE" id="PS51767"/>
    </source>
</evidence>
<evidence type="ECO:0000256" key="2">
    <source>
        <dbReference type="ARBA" id="ARBA00022670"/>
    </source>
</evidence>
<dbReference type="FunCoup" id="A0A409VFG6">
    <property type="interactions" value="46"/>
</dbReference>
<feature type="signal peptide" evidence="7">
    <location>
        <begin position="1"/>
        <end position="15"/>
    </location>
</feature>
<dbReference type="PANTHER" id="PTHR47966">
    <property type="entry name" value="BETA-SITE APP-CLEAVING ENZYME, ISOFORM A-RELATED"/>
    <property type="match status" value="1"/>
</dbReference>
<dbReference type="PRINTS" id="PR00792">
    <property type="entry name" value="PEPSIN"/>
</dbReference>
<dbReference type="InterPro" id="IPR021109">
    <property type="entry name" value="Peptidase_aspartic_dom_sf"/>
</dbReference>
<dbReference type="InterPro" id="IPR001461">
    <property type="entry name" value="Aspartic_peptidase_A1"/>
</dbReference>
<dbReference type="Pfam" id="PF00026">
    <property type="entry name" value="Asp"/>
    <property type="match status" value="1"/>
</dbReference>
<feature type="active site" evidence="5">
    <location>
        <position position="152"/>
    </location>
</feature>
<proteinExistence type="inferred from homology"/>
<evidence type="ECO:0000256" key="6">
    <source>
        <dbReference type="RuleBase" id="RU000454"/>
    </source>
</evidence>